<dbReference type="GO" id="GO:0061503">
    <property type="term" value="F:tRNA threonylcarbamoyladenosine dehydratase"/>
    <property type="evidence" value="ECO:0007669"/>
    <property type="project" value="TreeGrafter"/>
</dbReference>
<gene>
    <name evidence="2" type="ORF">DFR69_109147</name>
</gene>
<dbReference type="GO" id="GO:0016779">
    <property type="term" value="F:nucleotidyltransferase activity"/>
    <property type="evidence" value="ECO:0007669"/>
    <property type="project" value="UniProtKB-KW"/>
</dbReference>
<dbReference type="GO" id="GO:0016491">
    <property type="term" value="F:oxidoreductase activity"/>
    <property type="evidence" value="ECO:0007669"/>
    <property type="project" value="InterPro"/>
</dbReference>
<sequence>MIELDSPDNAYRPLVLDPADRADAATLRQLTDAVGVRVVDLRTGLRAELSELTGPPPGLDPDEERWVYYPWRHTLVAVLGPAAFHAIRLDRNRNKLTRDEQRRLAGLTVGVVGQSVGHSVAFTLALEASCGRLRLADFDTIELSNLNRVPGGLFDVGVNKSVVTARRIAELDPYLPVEIWTAGVLSETVDAFVDGLSIVVEECDSLDIKFAVREAAQRHRIPLLMDTSDRGLFDVERYDLEPGRPAFHGLLGDTTGADLADLDTRAKAPHVVRILDPGQLSARMAASLAEVGETVTTWPQLGSDVQLGAAIVAAAVRRIGLGAKLSSGRTRVDLEAALDSLAEPGHLEECVDAAEDPDEAPPTEPLAAILSCAQRAPSGGNTQPWRLRGTDRLVEIALDPSATTALDVQLRGSAVAVGAALHNARVAAAAFGLLGTPELRVDDPATPLLARLRLAEGTDNDLAADYPLALDRQTNRRLGSAAPLPGTVLPALRSAAGAEDATVRAVTGVDGLAEAAELLGSSDRVRYLTPQLHEQLYAELRWPGEDPRTGIDVRTLDPAPDELAKLQVGRRTDVMDRLREWSAGSALGEFTVDRVRSSSALVAVCVRARAGGAPDLADYARAGAAVERVWLRAQLLGLAVQPVSPVFLYARGWEDLRSVSPEFTDTLAGIQRHFHNLLGIPDDENVALVLRLSYAAAASVRSRRLPVPGSRNDG</sequence>
<evidence type="ECO:0000313" key="3">
    <source>
        <dbReference type="Proteomes" id="UP000246410"/>
    </source>
</evidence>
<dbReference type="InterPro" id="IPR045886">
    <property type="entry name" value="ThiF/MoeB/HesA"/>
</dbReference>
<dbReference type="CDD" id="cd01483">
    <property type="entry name" value="E1_enzyme_family"/>
    <property type="match status" value="1"/>
</dbReference>
<dbReference type="PANTHER" id="PTHR43267">
    <property type="entry name" value="TRNA THREONYLCARBAMOYLADENOSINE DEHYDRATASE"/>
    <property type="match status" value="1"/>
</dbReference>
<dbReference type="SUPFAM" id="SSF69572">
    <property type="entry name" value="Activating enzymes of the ubiquitin-like proteins"/>
    <property type="match status" value="1"/>
</dbReference>
<dbReference type="NCBIfam" id="NF005901">
    <property type="entry name" value="PRK07877.1"/>
    <property type="match status" value="1"/>
</dbReference>
<dbReference type="InterPro" id="IPR000594">
    <property type="entry name" value="ThiF_NAD_FAD-bd"/>
</dbReference>
<evidence type="ECO:0000259" key="1">
    <source>
        <dbReference type="Pfam" id="PF00899"/>
    </source>
</evidence>
<dbReference type="Proteomes" id="UP000246410">
    <property type="component" value="Unassembled WGS sequence"/>
</dbReference>
<dbReference type="EMBL" id="QGTL01000009">
    <property type="protein sequence ID" value="PWV72231.1"/>
    <property type="molecule type" value="Genomic_DNA"/>
</dbReference>
<organism evidence="2 3">
    <name type="scientific">Nocardia neocaledoniensis</name>
    <dbReference type="NCBI Taxonomy" id="236511"/>
    <lineage>
        <taxon>Bacteria</taxon>
        <taxon>Bacillati</taxon>
        <taxon>Actinomycetota</taxon>
        <taxon>Actinomycetes</taxon>
        <taxon>Mycobacteriales</taxon>
        <taxon>Nocardiaceae</taxon>
        <taxon>Nocardia</taxon>
    </lineage>
</organism>
<dbReference type="GO" id="GO:0061504">
    <property type="term" value="P:cyclic threonylcarbamoyladenosine biosynthetic process"/>
    <property type="evidence" value="ECO:0007669"/>
    <property type="project" value="TreeGrafter"/>
</dbReference>
<proteinExistence type="predicted"/>
<dbReference type="Gene3D" id="3.40.109.10">
    <property type="entry name" value="NADH Oxidase"/>
    <property type="match status" value="2"/>
</dbReference>
<dbReference type="Gene3D" id="3.40.50.720">
    <property type="entry name" value="NAD(P)-binding Rossmann-like Domain"/>
    <property type="match status" value="1"/>
</dbReference>
<dbReference type="SUPFAM" id="SSF55469">
    <property type="entry name" value="FMN-dependent nitroreductase-like"/>
    <property type="match status" value="2"/>
</dbReference>
<keyword evidence="2" id="KW-0808">Transferase</keyword>
<comment type="caution">
    <text evidence="2">The sequence shown here is derived from an EMBL/GenBank/DDBJ whole genome shotgun (WGS) entry which is preliminary data.</text>
</comment>
<dbReference type="Pfam" id="PF00899">
    <property type="entry name" value="ThiF"/>
    <property type="match status" value="1"/>
</dbReference>
<dbReference type="RefSeq" id="WP_110039758.1">
    <property type="nucleotide sequence ID" value="NZ_QGTL01000009.1"/>
</dbReference>
<keyword evidence="2" id="KW-0548">Nucleotidyltransferase</keyword>
<dbReference type="InterPro" id="IPR035985">
    <property type="entry name" value="Ubiquitin-activating_enz"/>
</dbReference>
<name>A0A317NA98_9NOCA</name>
<dbReference type="PANTHER" id="PTHR43267:SF3">
    <property type="entry name" value="THIF PROTEIN"/>
    <property type="match status" value="1"/>
</dbReference>
<feature type="domain" description="THIF-type NAD/FAD binding fold" evidence="1">
    <location>
        <begin position="90"/>
        <end position="224"/>
    </location>
</feature>
<keyword evidence="3" id="KW-1185">Reference proteome</keyword>
<dbReference type="AlphaFoldDB" id="A0A317NA98"/>
<accession>A0A317NA98</accession>
<dbReference type="InterPro" id="IPR000415">
    <property type="entry name" value="Nitroreductase-like"/>
</dbReference>
<reference evidence="2 3" key="1">
    <citation type="submission" date="2018-05" db="EMBL/GenBank/DDBJ databases">
        <title>Genomic Encyclopedia of Type Strains, Phase IV (KMG-IV): sequencing the most valuable type-strain genomes for metagenomic binning, comparative biology and taxonomic classification.</title>
        <authorList>
            <person name="Goeker M."/>
        </authorList>
    </citation>
    <scope>NUCLEOTIDE SEQUENCE [LARGE SCALE GENOMIC DNA]</scope>
    <source>
        <strain evidence="2 3">DSM 44717</strain>
    </source>
</reference>
<evidence type="ECO:0000313" key="2">
    <source>
        <dbReference type="EMBL" id="PWV72231.1"/>
    </source>
</evidence>
<protein>
    <submittedName>
        <fullName evidence="2">Molybdopterin/thiamine biosynthesis adenylyltransferase</fullName>
    </submittedName>
</protein>
<dbReference type="GO" id="GO:0008641">
    <property type="term" value="F:ubiquitin-like modifier activating enzyme activity"/>
    <property type="evidence" value="ECO:0007669"/>
    <property type="project" value="InterPro"/>
</dbReference>